<gene>
    <name evidence="8 11" type="primary">pal</name>
    <name evidence="11" type="ORF">MBHS_04187</name>
</gene>
<reference evidence="11 12" key="1">
    <citation type="submission" date="2016-10" db="EMBL/GenBank/DDBJ databases">
        <authorList>
            <person name="de Groot N.N."/>
        </authorList>
    </citation>
    <scope>NUCLEOTIDE SEQUENCE [LARGE SCALE GENOMIC DNA]</scope>
    <source>
        <strain evidence="11">MBHS1</strain>
    </source>
</reference>
<dbReference type="EMBL" id="FMSV02000548">
    <property type="protein sequence ID" value="SEH08296.1"/>
    <property type="molecule type" value="Genomic_DNA"/>
</dbReference>
<keyword evidence="5 8" id="KW-0998">Cell outer membrane</keyword>
<keyword evidence="2 8" id="KW-0732">Signal</keyword>
<comment type="subunit">
    <text evidence="8">The Tol-Pal system is composed of five core proteins: the inner membrane proteins TolA, TolQ and TolR, the periplasmic protein TolB and the outer membrane protein Pal. They form a network linking the inner and outer membranes and the peptidoglycan layer.</text>
</comment>
<proteinExistence type="inferred from homology"/>
<dbReference type="PROSITE" id="PS51257">
    <property type="entry name" value="PROKAR_LIPOPROTEIN"/>
    <property type="match status" value="1"/>
</dbReference>
<accession>A0A1H6FGL3</accession>
<dbReference type="InterPro" id="IPR039001">
    <property type="entry name" value="Pal"/>
</dbReference>
<dbReference type="Pfam" id="PF00691">
    <property type="entry name" value="OmpA"/>
    <property type="match status" value="1"/>
</dbReference>
<dbReference type="InterPro" id="IPR014169">
    <property type="entry name" value="Pal_lipo_C"/>
</dbReference>
<dbReference type="NCBIfam" id="TIGR02802">
    <property type="entry name" value="Pal_lipo"/>
    <property type="match status" value="1"/>
</dbReference>
<comment type="similarity">
    <text evidence="8">Belongs to the Pal lipoprotein family.</text>
</comment>
<keyword evidence="4 8" id="KW-0564">Palmitate</keyword>
<protein>
    <recommendedName>
        <fullName evidence="8">Peptidoglycan-associated lipoprotein</fullName>
        <shortName evidence="8">PAL</shortName>
    </recommendedName>
</protein>
<evidence type="ECO:0000256" key="9">
    <source>
        <dbReference type="SAM" id="SignalP"/>
    </source>
</evidence>
<dbReference type="PROSITE" id="PS51123">
    <property type="entry name" value="OMPA_2"/>
    <property type="match status" value="1"/>
</dbReference>
<evidence type="ECO:0000256" key="6">
    <source>
        <dbReference type="ARBA" id="ARBA00023288"/>
    </source>
</evidence>
<keyword evidence="12" id="KW-1185">Reference proteome</keyword>
<evidence type="ECO:0000256" key="2">
    <source>
        <dbReference type="ARBA" id="ARBA00022729"/>
    </source>
</evidence>
<evidence type="ECO:0000256" key="3">
    <source>
        <dbReference type="ARBA" id="ARBA00023136"/>
    </source>
</evidence>
<dbReference type="InterPro" id="IPR036737">
    <property type="entry name" value="OmpA-like_sf"/>
</dbReference>
<dbReference type="InterPro" id="IPR050330">
    <property type="entry name" value="Bact_OuterMem_StrucFunc"/>
</dbReference>
<dbReference type="GO" id="GO:0009279">
    <property type="term" value="C:cell outer membrane"/>
    <property type="evidence" value="ECO:0007669"/>
    <property type="project" value="UniProtKB-SubCell"/>
</dbReference>
<feature type="signal peptide" evidence="9">
    <location>
        <begin position="1"/>
        <end position="22"/>
    </location>
</feature>
<dbReference type="AlphaFoldDB" id="A0A1H6FGL3"/>
<dbReference type="HAMAP" id="MF_02204">
    <property type="entry name" value="Pal"/>
    <property type="match status" value="1"/>
</dbReference>
<comment type="function">
    <text evidence="8">Part of the Tol-Pal system, which plays a role in outer membrane invagination during cell division and is important for maintaining outer membrane integrity.</text>
</comment>
<dbReference type="Proteomes" id="UP000236724">
    <property type="component" value="Unassembled WGS sequence"/>
</dbReference>
<dbReference type="CDD" id="cd07185">
    <property type="entry name" value="OmpA_C-like"/>
    <property type="match status" value="1"/>
</dbReference>
<evidence type="ECO:0000313" key="12">
    <source>
        <dbReference type="Proteomes" id="UP000236724"/>
    </source>
</evidence>
<evidence type="ECO:0000313" key="11">
    <source>
        <dbReference type="EMBL" id="SEH08296.1"/>
    </source>
</evidence>
<feature type="domain" description="OmpA-like" evidence="10">
    <location>
        <begin position="57"/>
        <end position="170"/>
    </location>
</feature>
<feature type="chain" id="PRO_5014705782" description="Peptidoglycan-associated lipoprotein" evidence="9">
    <location>
        <begin position="23"/>
        <end position="170"/>
    </location>
</feature>
<dbReference type="PANTHER" id="PTHR30329">
    <property type="entry name" value="STATOR ELEMENT OF FLAGELLAR MOTOR COMPLEX"/>
    <property type="match status" value="1"/>
</dbReference>
<dbReference type="SUPFAM" id="SSF103088">
    <property type="entry name" value="OmpA-like"/>
    <property type="match status" value="1"/>
</dbReference>
<name>A0A1H6FGL3_9GAMM</name>
<dbReference type="OrthoDB" id="9809164at2"/>
<dbReference type="GO" id="GO:0051301">
    <property type="term" value="P:cell division"/>
    <property type="evidence" value="ECO:0007669"/>
    <property type="project" value="UniProtKB-UniRule"/>
</dbReference>
<evidence type="ECO:0000256" key="8">
    <source>
        <dbReference type="HAMAP-Rule" id="MF_02204"/>
    </source>
</evidence>
<dbReference type="Gene3D" id="3.30.1330.60">
    <property type="entry name" value="OmpA-like domain"/>
    <property type="match status" value="1"/>
</dbReference>
<evidence type="ECO:0000256" key="4">
    <source>
        <dbReference type="ARBA" id="ARBA00023139"/>
    </source>
</evidence>
<dbReference type="InterPro" id="IPR006665">
    <property type="entry name" value="OmpA-like"/>
</dbReference>
<evidence type="ECO:0000256" key="7">
    <source>
        <dbReference type="ARBA" id="ARBA00023306"/>
    </source>
</evidence>
<keyword evidence="6 8" id="KW-0449">Lipoprotein</keyword>
<dbReference type="InterPro" id="IPR006664">
    <property type="entry name" value="OMP_bac"/>
</dbReference>
<dbReference type="PANTHER" id="PTHR30329:SF21">
    <property type="entry name" value="LIPOPROTEIN YIAD-RELATED"/>
    <property type="match status" value="1"/>
</dbReference>
<dbReference type="PRINTS" id="PR01021">
    <property type="entry name" value="OMPADOMAIN"/>
</dbReference>
<evidence type="ECO:0000256" key="5">
    <source>
        <dbReference type="ARBA" id="ARBA00023237"/>
    </source>
</evidence>
<sequence>MSLKPYLFLPLLLALFACSKQQKPSTETPGGIATTIQPGGQTVGLGSEQAAEGVAIQPGMSAPLQNRVYFDFDLSHVRPDQRDALNAHARYLLAHPQARIRLEGHADERGSREYNLALGDRRAQAVQRYLMISGIDKTRMDTLSYGEEKPLASEHEEASWQRNRRVEIVY</sequence>
<keyword evidence="3 8" id="KW-0472">Membrane</keyword>
<evidence type="ECO:0000256" key="1">
    <source>
        <dbReference type="ARBA" id="ARBA00022618"/>
    </source>
</evidence>
<keyword evidence="7 8" id="KW-0131">Cell cycle</keyword>
<evidence type="ECO:0000259" key="10">
    <source>
        <dbReference type="PROSITE" id="PS51123"/>
    </source>
</evidence>
<dbReference type="RefSeq" id="WP_103921849.1">
    <property type="nucleotide sequence ID" value="NZ_FMSV02000548.1"/>
</dbReference>
<organism evidence="11 12">
    <name type="scientific">Candidatus Venteria ishoeyi</name>
    <dbReference type="NCBI Taxonomy" id="1899563"/>
    <lineage>
        <taxon>Bacteria</taxon>
        <taxon>Pseudomonadati</taxon>
        <taxon>Pseudomonadota</taxon>
        <taxon>Gammaproteobacteria</taxon>
        <taxon>Thiotrichales</taxon>
        <taxon>Thiotrichaceae</taxon>
        <taxon>Venteria</taxon>
    </lineage>
</organism>
<comment type="subcellular location">
    <subcellularLocation>
        <location evidence="8">Cell outer membrane</location>
        <topology evidence="8">Lipid-anchor</topology>
    </subcellularLocation>
</comment>
<keyword evidence="1 8" id="KW-0132">Cell division</keyword>